<keyword evidence="1" id="KW-0472">Membrane</keyword>
<keyword evidence="1" id="KW-0812">Transmembrane</keyword>
<accession>A0ABU2CGJ2</accession>
<dbReference type="RefSeq" id="WP_310377255.1">
    <property type="nucleotide sequence ID" value="NZ_JAVDXT010000009.1"/>
</dbReference>
<feature type="transmembrane region" description="Helical" evidence="1">
    <location>
        <begin position="74"/>
        <end position="96"/>
    </location>
</feature>
<proteinExistence type="predicted"/>
<feature type="transmembrane region" description="Helical" evidence="1">
    <location>
        <begin position="24"/>
        <end position="43"/>
    </location>
</feature>
<dbReference type="EMBL" id="JAVDXT010000009">
    <property type="protein sequence ID" value="MDR7380434.1"/>
    <property type="molecule type" value="Genomic_DNA"/>
</dbReference>
<reference evidence="2 3" key="1">
    <citation type="submission" date="2023-07" db="EMBL/GenBank/DDBJ databases">
        <title>Sorghum-associated microbial communities from plants grown in Nebraska, USA.</title>
        <authorList>
            <person name="Schachtman D."/>
        </authorList>
    </citation>
    <scope>NUCLEOTIDE SEQUENCE [LARGE SCALE GENOMIC DNA]</scope>
    <source>
        <strain evidence="2 3">BE313</strain>
    </source>
</reference>
<evidence type="ECO:0008006" key="4">
    <source>
        <dbReference type="Google" id="ProtNLM"/>
    </source>
</evidence>
<dbReference type="Proteomes" id="UP001180487">
    <property type="component" value="Unassembled WGS sequence"/>
</dbReference>
<protein>
    <recommendedName>
        <fullName evidence="4">Conjugal transfer protein TrbC</fullName>
    </recommendedName>
</protein>
<comment type="caution">
    <text evidence="2">The sequence shown here is derived from an EMBL/GenBank/DDBJ whole genome shotgun (WGS) entry which is preliminary data.</text>
</comment>
<organism evidence="2 3">
    <name type="scientific">Rhodoferax ferrireducens</name>
    <dbReference type="NCBI Taxonomy" id="192843"/>
    <lineage>
        <taxon>Bacteria</taxon>
        <taxon>Pseudomonadati</taxon>
        <taxon>Pseudomonadota</taxon>
        <taxon>Betaproteobacteria</taxon>
        <taxon>Burkholderiales</taxon>
        <taxon>Comamonadaceae</taxon>
        <taxon>Rhodoferax</taxon>
    </lineage>
</organism>
<sequence>MNAATTVGIAVQREHNTAREWGKALLLSALWMAVIFFVLPGLAHATGTGTTTGTGGAAAAQARITAVSTGWQNIVMGVGVAILIISWSVIGYAIAFNGKTMKDMQGPVIGTTVAGLAPVLVGWLFS</sequence>
<keyword evidence="3" id="KW-1185">Reference proteome</keyword>
<name>A0ABU2CGJ2_9BURK</name>
<evidence type="ECO:0000313" key="3">
    <source>
        <dbReference type="Proteomes" id="UP001180487"/>
    </source>
</evidence>
<evidence type="ECO:0000313" key="2">
    <source>
        <dbReference type="EMBL" id="MDR7380434.1"/>
    </source>
</evidence>
<evidence type="ECO:0000256" key="1">
    <source>
        <dbReference type="SAM" id="Phobius"/>
    </source>
</evidence>
<feature type="transmembrane region" description="Helical" evidence="1">
    <location>
        <begin position="108"/>
        <end position="125"/>
    </location>
</feature>
<gene>
    <name evidence="2" type="ORF">J2X19_005141</name>
</gene>
<keyword evidence="1" id="KW-1133">Transmembrane helix</keyword>